<comment type="caution">
    <text evidence="1">The sequence shown here is derived from an EMBL/GenBank/DDBJ whole genome shotgun (WGS) entry which is preliminary data.</text>
</comment>
<keyword evidence="2" id="KW-1185">Reference proteome</keyword>
<evidence type="ECO:0000313" key="2">
    <source>
        <dbReference type="Proteomes" id="UP001063166"/>
    </source>
</evidence>
<reference evidence="1" key="1">
    <citation type="submission" date="2022-07" db="EMBL/GenBank/DDBJ databases">
        <title>The genome of Lyophyllum shimeji provides insight into the initial evolution of ectomycorrhizal fungal genome.</title>
        <authorList>
            <person name="Kobayashi Y."/>
            <person name="Shibata T."/>
            <person name="Hirakawa H."/>
            <person name="Shigenobu S."/>
            <person name="Nishiyama T."/>
            <person name="Yamada A."/>
            <person name="Hasebe M."/>
            <person name="Kawaguchi M."/>
        </authorList>
    </citation>
    <scope>NUCLEOTIDE SEQUENCE</scope>
    <source>
        <strain evidence="1">AT787</strain>
    </source>
</reference>
<proteinExistence type="predicted"/>
<evidence type="ECO:0000313" key="1">
    <source>
        <dbReference type="EMBL" id="GLB45832.1"/>
    </source>
</evidence>
<dbReference type="Proteomes" id="UP001063166">
    <property type="component" value="Unassembled WGS sequence"/>
</dbReference>
<dbReference type="EMBL" id="BRPK01000032">
    <property type="protein sequence ID" value="GLB45832.1"/>
    <property type="molecule type" value="Genomic_DNA"/>
</dbReference>
<accession>A0A9P3PZ94</accession>
<protein>
    <submittedName>
        <fullName evidence="1">Uncharacterized protein</fullName>
    </submittedName>
</protein>
<gene>
    <name evidence="1" type="ORF">LshimejAT787_3200030</name>
</gene>
<dbReference type="AlphaFoldDB" id="A0A9P3PZ94"/>
<name>A0A9P3PZ94_LYOSH</name>
<organism evidence="1 2">
    <name type="scientific">Lyophyllum shimeji</name>
    <name type="common">Hon-shimeji</name>
    <name type="synonym">Tricholoma shimeji</name>
    <dbReference type="NCBI Taxonomy" id="47721"/>
    <lineage>
        <taxon>Eukaryota</taxon>
        <taxon>Fungi</taxon>
        <taxon>Dikarya</taxon>
        <taxon>Basidiomycota</taxon>
        <taxon>Agaricomycotina</taxon>
        <taxon>Agaricomycetes</taxon>
        <taxon>Agaricomycetidae</taxon>
        <taxon>Agaricales</taxon>
        <taxon>Tricholomatineae</taxon>
        <taxon>Lyophyllaceae</taxon>
        <taxon>Lyophyllum</taxon>
    </lineage>
</organism>
<sequence>MDREVFSATLVVHTDVPKATLYGGYGKQAIRWIGVFSGGDRSTTLYGTTSREAGSYSLHVYLDPLDQNAYHASFPLSIVYVSLNASSAAFGR</sequence>